<name>A0A1A0WGF4_MYCPR</name>
<dbReference type="AlphaFoldDB" id="A0A1A0WGF4"/>
<feature type="compositionally biased region" description="Low complexity" evidence="1">
    <location>
        <begin position="9"/>
        <end position="20"/>
    </location>
</feature>
<accession>A0A1A0WGF4</accession>
<evidence type="ECO:0000256" key="1">
    <source>
        <dbReference type="SAM" id="MobiDB-lite"/>
    </source>
</evidence>
<keyword evidence="2" id="KW-1133">Transmembrane helix</keyword>
<dbReference type="Gene3D" id="3.40.1000.70">
    <property type="entry name" value="PknH-like extracellular domain"/>
    <property type="match status" value="1"/>
</dbReference>
<feature type="region of interest" description="Disordered" evidence="1">
    <location>
        <begin position="1"/>
        <end position="58"/>
    </location>
</feature>
<dbReference type="Proteomes" id="UP000094008">
    <property type="component" value="Unassembled WGS sequence"/>
</dbReference>
<proteinExistence type="predicted"/>
<keyword evidence="2" id="KW-0812">Transmembrane</keyword>
<feature type="domain" description="PknH-like extracellular" evidence="4">
    <location>
        <begin position="165"/>
        <end position="359"/>
    </location>
</feature>
<evidence type="ECO:0000259" key="3">
    <source>
        <dbReference type="Pfam" id="PF13828"/>
    </source>
</evidence>
<dbReference type="InterPro" id="IPR025241">
    <property type="entry name" value="DUF4190"/>
</dbReference>
<evidence type="ECO:0000259" key="4">
    <source>
        <dbReference type="Pfam" id="PF14032"/>
    </source>
</evidence>
<dbReference type="Pfam" id="PF13828">
    <property type="entry name" value="DUF4190"/>
    <property type="match status" value="1"/>
</dbReference>
<dbReference type="InterPro" id="IPR038232">
    <property type="entry name" value="PknH-like_Extracell_sf"/>
</dbReference>
<feature type="transmembrane region" description="Helical" evidence="2">
    <location>
        <begin position="99"/>
        <end position="122"/>
    </location>
</feature>
<gene>
    <name evidence="5" type="ORF">A5779_14880</name>
</gene>
<feature type="compositionally biased region" description="Low complexity" evidence="1">
    <location>
        <begin position="136"/>
        <end position="155"/>
    </location>
</feature>
<dbReference type="EMBL" id="LZSY01000017">
    <property type="protein sequence ID" value="OBB97463.1"/>
    <property type="molecule type" value="Genomic_DNA"/>
</dbReference>
<organism evidence="5 6">
    <name type="scientific">Mycolicibacterium peregrinum</name>
    <name type="common">Mycobacterium peregrinum</name>
    <dbReference type="NCBI Taxonomy" id="43304"/>
    <lineage>
        <taxon>Bacteria</taxon>
        <taxon>Bacillati</taxon>
        <taxon>Actinomycetota</taxon>
        <taxon>Actinomycetes</taxon>
        <taxon>Mycobacteriales</taxon>
        <taxon>Mycobacteriaceae</taxon>
        <taxon>Mycolicibacterium</taxon>
    </lineage>
</organism>
<comment type="caution">
    <text evidence="5">The sequence shown here is derived from an EMBL/GenBank/DDBJ whole genome shotgun (WGS) entry which is preliminary data.</text>
</comment>
<evidence type="ECO:0000256" key="2">
    <source>
        <dbReference type="SAM" id="Phobius"/>
    </source>
</evidence>
<reference evidence="6" key="1">
    <citation type="submission" date="2016-06" db="EMBL/GenBank/DDBJ databases">
        <authorList>
            <person name="Sutton G."/>
            <person name="Brinkac L."/>
            <person name="Sanka R."/>
            <person name="Adams M."/>
            <person name="Lau E."/>
            <person name="Mehaffy C."/>
            <person name="Tameris M."/>
            <person name="Hatherill M."/>
            <person name="Hanekom W."/>
            <person name="Mahomed H."/>
            <person name="Mcshane H."/>
        </authorList>
    </citation>
    <scope>NUCLEOTIDE SEQUENCE [LARGE SCALE GENOMIC DNA]</scope>
    <source>
        <strain evidence="6">852002-10433_SCH5171157</strain>
    </source>
</reference>
<evidence type="ECO:0000313" key="6">
    <source>
        <dbReference type="Proteomes" id="UP000094008"/>
    </source>
</evidence>
<protein>
    <recommendedName>
        <fullName evidence="7">Nuclease PIN</fullName>
    </recommendedName>
</protein>
<evidence type="ECO:0008006" key="7">
    <source>
        <dbReference type="Google" id="ProtNLM"/>
    </source>
</evidence>
<feature type="region of interest" description="Disordered" evidence="1">
    <location>
        <begin position="130"/>
        <end position="161"/>
    </location>
</feature>
<evidence type="ECO:0000313" key="5">
    <source>
        <dbReference type="EMBL" id="OBB97463.1"/>
    </source>
</evidence>
<dbReference type="Pfam" id="PF14032">
    <property type="entry name" value="PknH_C"/>
    <property type="match status" value="1"/>
</dbReference>
<dbReference type="InterPro" id="IPR026954">
    <property type="entry name" value="PknH-like_Extracell"/>
</dbReference>
<feature type="compositionally biased region" description="Polar residues" evidence="1">
    <location>
        <begin position="26"/>
        <end position="36"/>
    </location>
</feature>
<feature type="transmembrane region" description="Helical" evidence="2">
    <location>
        <begin position="61"/>
        <end position="87"/>
    </location>
</feature>
<feature type="domain" description="DUF4190" evidence="3">
    <location>
        <begin position="64"/>
        <end position="114"/>
    </location>
</feature>
<sequence>MTQGGFGGPQDPFGGSPFGDAPFGQYPSNQQFSSGQPPYPAPPVVPSGPPPTPPRDEANTFATLSVVFAFLFAPAGAVLGHLGLSQIKRTGQRGRDRALVGLSLSYTLIVVAVAALVIWAVIPSSSNITTTEAKSTAPATGSAVPTPSPTATTPTTPEPPPLPLVTEAQLPGLLLNLDDSIRLVGLNDGYSPYEETTLRNVPDLTMTPPECFSAIAPGLPVSYGNSGHTATLSRSFTNLDVKTMFALGNFDERATLYADAPAASRQVDAIEKMWQGCHGNITQNGPSGSVVFEVGEVTRSATDPSIVLLSSTVQDGPKLMVGSRSSRAIAVKSNVVVDLVVFAPDPGGRAEAAAVEILSRIPG</sequence>
<dbReference type="RefSeq" id="WP_064878454.1">
    <property type="nucleotide sequence ID" value="NZ_LZSY01000017.1"/>
</dbReference>
<feature type="compositionally biased region" description="Pro residues" evidence="1">
    <location>
        <begin position="37"/>
        <end position="53"/>
    </location>
</feature>
<keyword evidence="2" id="KW-0472">Membrane</keyword>